<dbReference type="PROSITE" id="PS50111">
    <property type="entry name" value="CHEMOTAXIS_TRANSDUC_2"/>
    <property type="match status" value="1"/>
</dbReference>
<evidence type="ECO:0000256" key="4">
    <source>
        <dbReference type="PROSITE-ProRule" id="PRU00284"/>
    </source>
</evidence>
<proteinExistence type="inferred from homology"/>
<evidence type="ECO:0000256" key="3">
    <source>
        <dbReference type="ARBA" id="ARBA00029447"/>
    </source>
</evidence>
<evidence type="ECO:0000256" key="1">
    <source>
        <dbReference type="ARBA" id="ARBA00004370"/>
    </source>
</evidence>
<name>A0A501X2E8_9GAMM</name>
<dbReference type="Proteomes" id="UP000315901">
    <property type="component" value="Unassembled WGS sequence"/>
</dbReference>
<comment type="caution">
    <text evidence="9">The sequence shown here is derived from an EMBL/GenBank/DDBJ whole genome shotgun (WGS) entry which is preliminary data.</text>
</comment>
<dbReference type="PANTHER" id="PTHR32089">
    <property type="entry name" value="METHYL-ACCEPTING CHEMOTAXIS PROTEIN MCPB"/>
    <property type="match status" value="1"/>
</dbReference>
<dbReference type="Gene3D" id="3.30.450.290">
    <property type="match status" value="1"/>
</dbReference>
<dbReference type="FunFam" id="1.10.287.950:FF:000001">
    <property type="entry name" value="Methyl-accepting chemotaxis sensory transducer"/>
    <property type="match status" value="1"/>
</dbReference>
<evidence type="ECO:0000256" key="5">
    <source>
        <dbReference type="SAM" id="Coils"/>
    </source>
</evidence>
<keyword evidence="6" id="KW-0812">Transmembrane</keyword>
<accession>A0A501X2E8</accession>
<evidence type="ECO:0000259" key="8">
    <source>
        <dbReference type="PROSITE" id="PS50885"/>
    </source>
</evidence>
<dbReference type="OrthoDB" id="2489132at2"/>
<feature type="domain" description="Methyl-accepting transducer" evidence="7">
    <location>
        <begin position="263"/>
        <end position="499"/>
    </location>
</feature>
<dbReference type="GO" id="GO:0007165">
    <property type="term" value="P:signal transduction"/>
    <property type="evidence" value="ECO:0007669"/>
    <property type="project" value="UniProtKB-KW"/>
</dbReference>
<evidence type="ECO:0000256" key="6">
    <source>
        <dbReference type="SAM" id="Phobius"/>
    </source>
</evidence>
<dbReference type="SUPFAM" id="SSF58104">
    <property type="entry name" value="Methyl-accepting chemotaxis protein (MCP) signaling domain"/>
    <property type="match status" value="1"/>
</dbReference>
<feature type="coiled-coil region" evidence="5">
    <location>
        <begin position="285"/>
        <end position="326"/>
    </location>
</feature>
<dbReference type="Gene3D" id="1.10.287.950">
    <property type="entry name" value="Methyl-accepting chemotaxis protein"/>
    <property type="match status" value="1"/>
</dbReference>
<comment type="subcellular location">
    <subcellularLocation>
        <location evidence="1">Membrane</location>
    </subcellularLocation>
</comment>
<dbReference type="CDD" id="cd11386">
    <property type="entry name" value="MCP_signal"/>
    <property type="match status" value="1"/>
</dbReference>
<feature type="domain" description="HAMP" evidence="8">
    <location>
        <begin position="205"/>
        <end position="258"/>
    </location>
</feature>
<evidence type="ECO:0000259" key="7">
    <source>
        <dbReference type="PROSITE" id="PS50111"/>
    </source>
</evidence>
<dbReference type="CDD" id="cd06225">
    <property type="entry name" value="HAMP"/>
    <property type="match status" value="1"/>
</dbReference>
<dbReference type="Pfam" id="PF00672">
    <property type="entry name" value="HAMP"/>
    <property type="match status" value="1"/>
</dbReference>
<dbReference type="GO" id="GO:0006935">
    <property type="term" value="P:chemotaxis"/>
    <property type="evidence" value="ECO:0007669"/>
    <property type="project" value="UniProtKB-ARBA"/>
</dbReference>
<dbReference type="RefSeq" id="WP_140587226.1">
    <property type="nucleotide sequence ID" value="NZ_VFRR01000004.1"/>
</dbReference>
<keyword evidence="5" id="KW-0175">Coiled coil</keyword>
<sequence length="535" mass="58557">MNHYISVRWKILGPMALILVLIITGLNIYSSNQQKERLLRLTEHQVIDIANGYMDSMNALMFSGAMGSRELLREKIEKRDDVESVRMLRGEAVSKMFGPGYDNEKPVDDLDRRALAGEEILIQETIDGVRHITLLQPFAAVTDRHGTNCLMCHQVPEGTILGAARIQFSMESRDNAIDKELAVNSIINLVAILIGLAIISFIMFKVVIKPLNRLKDTMTEIGENSDLRPRIELGPKDEFYLVGQATNNMLDRFQPTIHDLTRTMDNLSNSATQLAQVTRETSQGVDEQQSETQQLAQSINELSNAAEEVARNTANAEDSARDAKERADSGKEKVLHVARTNTTLARQVDEATQVVRKLAADTQSIGNVSQAISDIAEQTNLLALNAAIEAARAGEQGRGFAVVADEVRSLATRTQVSTDEIRSIIEQLAQASEKAVSVMEASKQQADQSAHDADDAGNALQEIADSVATIQQMNTMIAAAASEQTAVVNEINNNIQAISAVSEQTGQGAHRTLQQSEDIAAIATELDKTINRFKA</sequence>
<keyword evidence="10" id="KW-1185">Reference proteome</keyword>
<evidence type="ECO:0000313" key="9">
    <source>
        <dbReference type="EMBL" id="TPE54644.1"/>
    </source>
</evidence>
<keyword evidence="6" id="KW-1133">Transmembrane helix</keyword>
<gene>
    <name evidence="9" type="ORF">FJM67_03170</name>
</gene>
<dbReference type="EMBL" id="VFRR01000004">
    <property type="protein sequence ID" value="TPE54644.1"/>
    <property type="molecule type" value="Genomic_DNA"/>
</dbReference>
<dbReference type="SMART" id="SM00304">
    <property type="entry name" value="HAMP"/>
    <property type="match status" value="2"/>
</dbReference>
<dbReference type="InterPro" id="IPR004089">
    <property type="entry name" value="MCPsignal_dom"/>
</dbReference>
<dbReference type="InterPro" id="IPR003660">
    <property type="entry name" value="HAMP_dom"/>
</dbReference>
<protein>
    <submittedName>
        <fullName evidence="9">Methyl-accepting chemotaxis protein</fullName>
    </submittedName>
</protein>
<keyword evidence="2 4" id="KW-0807">Transducer</keyword>
<keyword evidence="6" id="KW-0472">Membrane</keyword>
<evidence type="ECO:0000256" key="2">
    <source>
        <dbReference type="ARBA" id="ARBA00023224"/>
    </source>
</evidence>
<organism evidence="9 10">
    <name type="scientific">Maribrevibacterium harenarium</name>
    <dbReference type="NCBI Taxonomy" id="2589817"/>
    <lineage>
        <taxon>Bacteria</taxon>
        <taxon>Pseudomonadati</taxon>
        <taxon>Pseudomonadota</taxon>
        <taxon>Gammaproteobacteria</taxon>
        <taxon>Oceanospirillales</taxon>
        <taxon>Oceanospirillaceae</taxon>
        <taxon>Maribrevibacterium</taxon>
    </lineage>
</organism>
<comment type="similarity">
    <text evidence="3">Belongs to the methyl-accepting chemotaxis (MCP) protein family.</text>
</comment>
<feature type="transmembrane region" description="Helical" evidence="6">
    <location>
        <begin position="12"/>
        <end position="30"/>
    </location>
</feature>
<dbReference type="AlphaFoldDB" id="A0A501X2E8"/>
<dbReference type="PANTHER" id="PTHR32089:SF112">
    <property type="entry name" value="LYSOZYME-LIKE PROTEIN-RELATED"/>
    <property type="match status" value="1"/>
</dbReference>
<dbReference type="GO" id="GO:0016020">
    <property type="term" value="C:membrane"/>
    <property type="evidence" value="ECO:0007669"/>
    <property type="project" value="UniProtKB-SubCell"/>
</dbReference>
<feature type="transmembrane region" description="Helical" evidence="6">
    <location>
        <begin position="181"/>
        <end position="204"/>
    </location>
</feature>
<dbReference type="PROSITE" id="PS50885">
    <property type="entry name" value="HAMP"/>
    <property type="match status" value="1"/>
</dbReference>
<reference evidence="9 10" key="1">
    <citation type="submission" date="2019-06" db="EMBL/GenBank/DDBJ databases">
        <title>A novel bacterium of genus Marinomonas, isolated from coastal sand.</title>
        <authorList>
            <person name="Huang H."/>
            <person name="Mo K."/>
            <person name="Hu Y."/>
        </authorList>
    </citation>
    <scope>NUCLEOTIDE SEQUENCE [LARGE SCALE GENOMIC DNA]</scope>
    <source>
        <strain evidence="9 10">HB171799</strain>
    </source>
</reference>
<evidence type="ECO:0000313" key="10">
    <source>
        <dbReference type="Proteomes" id="UP000315901"/>
    </source>
</evidence>
<dbReference type="Pfam" id="PF00015">
    <property type="entry name" value="MCPsignal"/>
    <property type="match status" value="1"/>
</dbReference>
<dbReference type="SMART" id="SM00283">
    <property type="entry name" value="MA"/>
    <property type="match status" value="1"/>
</dbReference>